<feature type="transmembrane region" description="Helical" evidence="1">
    <location>
        <begin position="18"/>
        <end position="37"/>
    </location>
</feature>
<dbReference type="EMBL" id="JBITGY010000004">
    <property type="protein sequence ID" value="MFI6499360.1"/>
    <property type="molecule type" value="Genomic_DNA"/>
</dbReference>
<name>A0ABW7YTW5_9ACTN</name>
<organism evidence="2 3">
    <name type="scientific">Nonomuraea typhae</name>
    <dbReference type="NCBI Taxonomy" id="2603600"/>
    <lineage>
        <taxon>Bacteria</taxon>
        <taxon>Bacillati</taxon>
        <taxon>Actinomycetota</taxon>
        <taxon>Actinomycetes</taxon>
        <taxon>Streptosporangiales</taxon>
        <taxon>Streptosporangiaceae</taxon>
        <taxon>Nonomuraea</taxon>
    </lineage>
</organism>
<evidence type="ECO:0000313" key="2">
    <source>
        <dbReference type="EMBL" id="MFI6499360.1"/>
    </source>
</evidence>
<proteinExistence type="predicted"/>
<comment type="caution">
    <text evidence="2">The sequence shown here is derived from an EMBL/GenBank/DDBJ whole genome shotgun (WGS) entry which is preliminary data.</text>
</comment>
<keyword evidence="1" id="KW-0812">Transmembrane</keyword>
<sequence length="296" mass="31892">MTDQFDVIEAGAKGRRRWIGILVLLGLLAIPVVSLVTSREPEPVEPPAPTRDPIASLSRVTSAPNVLHAKARVKGGDEIIEVVFPHGLRAEVRYPAEMQLDALGSRPFVGMWIRGEEFPVYRALVAPYAGDVEVTRGAKKPLRSFTPDVTLWPRPPGGGLMGQVMLFAYGPWRMAMYDRPAGLRFEARMALATKLKGTVTKDGYLVVKVSGPIRLAAPGDGRRRDPVGPQLLFGGGSGDMLTIVPTPGCALPEVPEAMGARGRPTESVCMGDFMVAASGAEWFVKAAVSKIRIKVK</sequence>
<evidence type="ECO:0000313" key="3">
    <source>
        <dbReference type="Proteomes" id="UP001612741"/>
    </source>
</evidence>
<accession>A0ABW7YTW5</accession>
<keyword evidence="1" id="KW-1133">Transmembrane helix</keyword>
<keyword evidence="3" id="KW-1185">Reference proteome</keyword>
<reference evidence="2 3" key="1">
    <citation type="submission" date="2024-10" db="EMBL/GenBank/DDBJ databases">
        <title>The Natural Products Discovery Center: Release of the First 8490 Sequenced Strains for Exploring Actinobacteria Biosynthetic Diversity.</title>
        <authorList>
            <person name="Kalkreuter E."/>
            <person name="Kautsar S.A."/>
            <person name="Yang D."/>
            <person name="Bader C.D."/>
            <person name="Teijaro C.N."/>
            <person name="Fluegel L."/>
            <person name="Davis C.M."/>
            <person name="Simpson J.R."/>
            <person name="Lauterbach L."/>
            <person name="Steele A.D."/>
            <person name="Gui C."/>
            <person name="Meng S."/>
            <person name="Li G."/>
            <person name="Viehrig K."/>
            <person name="Ye F."/>
            <person name="Su P."/>
            <person name="Kiefer A.F."/>
            <person name="Nichols A."/>
            <person name="Cepeda A.J."/>
            <person name="Yan W."/>
            <person name="Fan B."/>
            <person name="Jiang Y."/>
            <person name="Adhikari A."/>
            <person name="Zheng C.-J."/>
            <person name="Schuster L."/>
            <person name="Cowan T.M."/>
            <person name="Smanski M.J."/>
            <person name="Chevrette M.G."/>
            <person name="De Carvalho L.P.S."/>
            <person name="Shen B."/>
        </authorList>
    </citation>
    <scope>NUCLEOTIDE SEQUENCE [LARGE SCALE GENOMIC DNA]</scope>
    <source>
        <strain evidence="2 3">NPDC050545</strain>
    </source>
</reference>
<dbReference type="Proteomes" id="UP001612741">
    <property type="component" value="Unassembled WGS sequence"/>
</dbReference>
<evidence type="ECO:0000256" key="1">
    <source>
        <dbReference type="SAM" id="Phobius"/>
    </source>
</evidence>
<gene>
    <name evidence="2" type="ORF">ACIBG2_18375</name>
</gene>
<protein>
    <submittedName>
        <fullName evidence="2">Uncharacterized protein</fullName>
    </submittedName>
</protein>
<keyword evidence="1" id="KW-0472">Membrane</keyword>
<dbReference type="RefSeq" id="WP_397082590.1">
    <property type="nucleotide sequence ID" value="NZ_JBITGY010000004.1"/>
</dbReference>